<dbReference type="EMBL" id="CP003731">
    <property type="protein sequence ID" value="AFO51793.1"/>
    <property type="molecule type" value="Genomic_DNA"/>
</dbReference>
<dbReference type="Proteomes" id="UP000006502">
    <property type="component" value="Chromosome"/>
</dbReference>
<sequence length="190" mass="21324">MLGFKEVAIAVAATGAAGSTVATAVALNSNQDVGVSTKSVTNPKSEESLLWKKEEKPSSPKESDKRITTFKVSKEMGYGTWTRELTCKADKDRYPTLLLWNHDRQEVILFCNSSFRETKDFQLNESGVNVTCKKSEGSGDYSSEFNCEVVSPKIWTVRSDYRNGLALIFKLKKSRYLTHIGEDIIHDDWL</sequence>
<feature type="compositionally biased region" description="Basic and acidic residues" evidence="1">
    <location>
        <begin position="44"/>
        <end position="66"/>
    </location>
</feature>
<accession>I7BIZ1</accession>
<evidence type="ECO:0000313" key="2">
    <source>
        <dbReference type="EMBL" id="AFO51793.1"/>
    </source>
</evidence>
<dbReference type="AlphaFoldDB" id="I7BIZ1"/>
<dbReference type="HOGENOM" id="CLU_1426577_0_0_14"/>
<protein>
    <submittedName>
        <fullName evidence="2">Uncharacterized protein</fullName>
    </submittedName>
</protein>
<name>I7BIZ1_MYCHA</name>
<feature type="region of interest" description="Disordered" evidence="1">
    <location>
        <begin position="34"/>
        <end position="66"/>
    </location>
</feature>
<proteinExistence type="predicted"/>
<evidence type="ECO:0000256" key="1">
    <source>
        <dbReference type="SAM" id="MobiDB-lite"/>
    </source>
</evidence>
<reference evidence="2 3" key="1">
    <citation type="journal article" date="2012" name="J. Bacteriol.">
        <title>Genome Sequence of "Candidatus Mycoplasma haemolamae" Strain Purdue, a Red Blood Cell Pathogen of Alpacas (Vicugna pacos) and Llamas (Lama glama).</title>
        <authorList>
            <person name="Guimaraes A.M."/>
            <person name="Toth B."/>
            <person name="Santos A.P."/>
            <person name="do Nascimento N.C."/>
            <person name="Kritchevsky J.E."/>
            <person name="Messick J.B."/>
        </authorList>
    </citation>
    <scope>NUCLEOTIDE SEQUENCE [LARGE SCALE GENOMIC DNA]</scope>
    <source>
        <strain evidence="2 3">Purdue</strain>
    </source>
</reference>
<gene>
    <name evidence="2" type="ordered locus">MHLP_01065</name>
</gene>
<dbReference type="KEGG" id="mhl:MHLP_01065"/>
<organism evidence="2 3">
    <name type="scientific">Mycoplasma haematolamae (strain Purdue)</name>
    <dbReference type="NCBI Taxonomy" id="1212765"/>
    <lineage>
        <taxon>Bacteria</taxon>
        <taxon>Bacillati</taxon>
        <taxon>Mycoplasmatota</taxon>
        <taxon>Mollicutes</taxon>
        <taxon>Mycoplasmataceae</taxon>
        <taxon>Mycoplasma</taxon>
    </lineage>
</organism>
<reference evidence="3" key="2">
    <citation type="submission" date="2012-07" db="EMBL/GenBank/DDBJ databases">
        <title>Complete genome sequence of 'Candidatus Mycoplasma haemolamae'.</title>
        <authorList>
            <person name="Guimaraes A.M.S."/>
            <person name="Toth B."/>
            <person name="Santos A.P."/>
            <person name="Nascimento N.C."/>
            <person name="Sojka J.E."/>
            <person name="Messick J.B."/>
        </authorList>
    </citation>
    <scope>NUCLEOTIDE SEQUENCE [LARGE SCALE GENOMIC DNA]</scope>
    <source>
        <strain evidence="3">Purdue</strain>
    </source>
</reference>
<keyword evidence="3" id="KW-1185">Reference proteome</keyword>
<evidence type="ECO:0000313" key="3">
    <source>
        <dbReference type="Proteomes" id="UP000006502"/>
    </source>
</evidence>
<dbReference type="PATRIC" id="fig|1212765.3.peg.240"/>